<keyword evidence="2" id="KW-1185">Reference proteome</keyword>
<evidence type="ECO:0000313" key="2">
    <source>
        <dbReference type="Proteomes" id="UP000199515"/>
    </source>
</evidence>
<sequence>MGKTFGFEIHRTSTAPAATLFRLETDGGRWSDWAKPAIVQSSWEREASPVGGVGAIRKVGLWPLLMREETIEFEQDRRHVYAFAGPPAPVKDYRAEVVFTPKPDGGTDIRWTGSFTESLPGTGGIQLAVLKTAIRVLSARLVAAAERNS</sequence>
<protein>
    <submittedName>
        <fullName evidence="1">Polyketide cyclase / dehydrase and lipid transport</fullName>
    </submittedName>
</protein>
<gene>
    <name evidence="1" type="ORF">SAMN05421504_102535</name>
</gene>
<dbReference type="Proteomes" id="UP000199515">
    <property type="component" value="Unassembled WGS sequence"/>
</dbReference>
<dbReference type="Gene3D" id="3.30.530.20">
    <property type="match status" value="1"/>
</dbReference>
<dbReference type="AlphaFoldDB" id="A0A1H2ZHY7"/>
<name>A0A1H2ZHY7_9PSEU</name>
<dbReference type="InterPro" id="IPR019587">
    <property type="entry name" value="Polyketide_cyclase/dehydratase"/>
</dbReference>
<dbReference type="STRING" id="589385.SAMN05421504_102535"/>
<accession>A0A1H2ZHY7</accession>
<dbReference type="Pfam" id="PF10604">
    <property type="entry name" value="Polyketide_cyc2"/>
    <property type="match status" value="1"/>
</dbReference>
<dbReference type="CDD" id="cd07821">
    <property type="entry name" value="PYR_PYL_RCAR_like"/>
    <property type="match status" value="1"/>
</dbReference>
<dbReference type="InterPro" id="IPR023393">
    <property type="entry name" value="START-like_dom_sf"/>
</dbReference>
<proteinExistence type="predicted"/>
<dbReference type="RefSeq" id="WP_091288406.1">
    <property type="nucleotide sequence ID" value="NZ_FNON01000002.1"/>
</dbReference>
<dbReference type="SUPFAM" id="SSF55961">
    <property type="entry name" value="Bet v1-like"/>
    <property type="match status" value="1"/>
</dbReference>
<dbReference type="OrthoDB" id="3213687at2"/>
<organism evidence="1 2">
    <name type="scientific">Amycolatopsis xylanica</name>
    <dbReference type="NCBI Taxonomy" id="589385"/>
    <lineage>
        <taxon>Bacteria</taxon>
        <taxon>Bacillati</taxon>
        <taxon>Actinomycetota</taxon>
        <taxon>Actinomycetes</taxon>
        <taxon>Pseudonocardiales</taxon>
        <taxon>Pseudonocardiaceae</taxon>
        <taxon>Amycolatopsis</taxon>
    </lineage>
</organism>
<reference evidence="1 2" key="1">
    <citation type="submission" date="2016-10" db="EMBL/GenBank/DDBJ databases">
        <authorList>
            <person name="de Groot N.N."/>
        </authorList>
    </citation>
    <scope>NUCLEOTIDE SEQUENCE [LARGE SCALE GENOMIC DNA]</scope>
    <source>
        <strain evidence="1 2">CPCC 202699</strain>
    </source>
</reference>
<evidence type="ECO:0000313" key="1">
    <source>
        <dbReference type="EMBL" id="SDX17083.1"/>
    </source>
</evidence>
<dbReference type="EMBL" id="FNON01000002">
    <property type="protein sequence ID" value="SDX17083.1"/>
    <property type="molecule type" value="Genomic_DNA"/>
</dbReference>